<accession>A0A4P6F8I3</accession>
<dbReference type="AlphaFoldDB" id="A0A4P6F8I3"/>
<evidence type="ECO:0000256" key="1">
    <source>
        <dbReference type="ARBA" id="ARBA00006479"/>
    </source>
</evidence>
<dbReference type="OrthoDB" id="5174513at2"/>
<keyword evidence="3" id="KW-1185">Reference proteome</keyword>
<dbReference type="RefSeq" id="WP_129188604.1">
    <property type="nucleotide sequence ID" value="NZ_CP035491.1"/>
</dbReference>
<dbReference type="InterPro" id="IPR000600">
    <property type="entry name" value="ROK"/>
</dbReference>
<dbReference type="InterPro" id="IPR036388">
    <property type="entry name" value="WH-like_DNA-bd_sf"/>
</dbReference>
<reference evidence="2 3" key="1">
    <citation type="submission" date="2019-01" db="EMBL/GenBank/DDBJ databases">
        <title>Genome sequencing of strain FW100M-8.</title>
        <authorList>
            <person name="Heo J."/>
            <person name="Kim S.-J."/>
            <person name="Kim J.-S."/>
            <person name="Hong S.-B."/>
            <person name="Kwon S.-W."/>
        </authorList>
    </citation>
    <scope>NUCLEOTIDE SEQUENCE [LARGE SCALE GENOMIC DNA]</scope>
    <source>
        <strain evidence="2 3">FW100M-8</strain>
    </source>
</reference>
<organism evidence="2 3">
    <name type="scientific">Agromyces protaetiae</name>
    <dbReference type="NCBI Taxonomy" id="2509455"/>
    <lineage>
        <taxon>Bacteria</taxon>
        <taxon>Bacillati</taxon>
        <taxon>Actinomycetota</taxon>
        <taxon>Actinomycetes</taxon>
        <taxon>Micrococcales</taxon>
        <taxon>Microbacteriaceae</taxon>
        <taxon>Agromyces</taxon>
    </lineage>
</organism>
<gene>
    <name evidence="2" type="ORF">ET445_02705</name>
</gene>
<dbReference type="EMBL" id="CP035491">
    <property type="protein sequence ID" value="QAY72410.1"/>
    <property type="molecule type" value="Genomic_DNA"/>
</dbReference>
<comment type="similarity">
    <text evidence="1">Belongs to the ROK (NagC/XylR) family.</text>
</comment>
<proteinExistence type="inferred from homology"/>
<name>A0A4P6F8I3_9MICO</name>
<dbReference type="KEGG" id="agf:ET445_02705"/>
<dbReference type="PANTHER" id="PTHR18964:SF149">
    <property type="entry name" value="BIFUNCTIONAL UDP-N-ACETYLGLUCOSAMINE 2-EPIMERASE_N-ACETYLMANNOSAMINE KINASE"/>
    <property type="match status" value="1"/>
</dbReference>
<dbReference type="Proteomes" id="UP000291259">
    <property type="component" value="Chromosome"/>
</dbReference>
<dbReference type="InterPro" id="IPR036390">
    <property type="entry name" value="WH_DNA-bd_sf"/>
</dbReference>
<evidence type="ECO:0000313" key="2">
    <source>
        <dbReference type="EMBL" id="QAY72410.1"/>
    </source>
</evidence>
<dbReference type="SUPFAM" id="SSF53067">
    <property type="entry name" value="Actin-like ATPase domain"/>
    <property type="match status" value="1"/>
</dbReference>
<dbReference type="Gene3D" id="3.30.420.40">
    <property type="match status" value="2"/>
</dbReference>
<dbReference type="Pfam" id="PF00480">
    <property type="entry name" value="ROK"/>
    <property type="match status" value="1"/>
</dbReference>
<sequence>MTPLDSSSHESHDFEHPPFDGARLQHSVLLLDYLVDHGPTTRSELSAATGLGRSAIAAVTARLLEVGVLAEEADASSDGRATPLALAAANHVLVTTAITADDAIATVASLDGAELARFGEPHSVADRGGLLELLSVVLRRALSYADRGGFPVADVTLLVDGSVAGTPEVVVGSGRFGPEPIDVAAELRARVPALGDTVTVVPAAIAAATAEGDALGVRDLLYLDGDTAIGSAIIVDGRPLRGGHGLAASLAHLPIVPSGRRCECGQRGCLATVADPSQVIERAGLARLEADRGRTAALEELLVRLEASEDRATWSWLDAALWIGRTLQAVAPALDPAVVVVGGYWGRLVGDIEKSFRENRPTIGGGVLASVPLLAAATLGSDAALVGARRQARGRLVAEPMLLVG</sequence>
<evidence type="ECO:0000313" key="3">
    <source>
        <dbReference type="Proteomes" id="UP000291259"/>
    </source>
</evidence>
<dbReference type="PANTHER" id="PTHR18964">
    <property type="entry name" value="ROK (REPRESSOR, ORF, KINASE) FAMILY"/>
    <property type="match status" value="1"/>
</dbReference>
<protein>
    <submittedName>
        <fullName evidence="2">ROK family protein</fullName>
    </submittedName>
</protein>
<dbReference type="Gene3D" id="1.10.10.10">
    <property type="entry name" value="Winged helix-like DNA-binding domain superfamily/Winged helix DNA-binding domain"/>
    <property type="match status" value="1"/>
</dbReference>
<dbReference type="InterPro" id="IPR043129">
    <property type="entry name" value="ATPase_NBD"/>
</dbReference>
<dbReference type="SUPFAM" id="SSF46785">
    <property type="entry name" value="Winged helix' DNA-binding domain"/>
    <property type="match status" value="1"/>
</dbReference>